<protein>
    <recommendedName>
        <fullName evidence="3">Aspartate racemase</fullName>
    </recommendedName>
</protein>
<evidence type="ECO:0008006" key="3">
    <source>
        <dbReference type="Google" id="ProtNLM"/>
    </source>
</evidence>
<dbReference type="GO" id="GO:0016855">
    <property type="term" value="F:racemase and epimerase activity, acting on amino acids and derivatives"/>
    <property type="evidence" value="ECO:0007669"/>
    <property type="project" value="InterPro"/>
</dbReference>
<evidence type="ECO:0000313" key="1">
    <source>
        <dbReference type="EMBL" id="OGE90870.1"/>
    </source>
</evidence>
<dbReference type="Gene3D" id="3.40.50.1860">
    <property type="match status" value="1"/>
</dbReference>
<dbReference type="SUPFAM" id="SSF53681">
    <property type="entry name" value="Aspartate/glutamate racemase"/>
    <property type="match status" value="1"/>
</dbReference>
<organism evidence="1 2">
    <name type="scientific">Candidatus Doudnabacteria bacterium RIFCSPHIGHO2_12_FULL_48_16</name>
    <dbReference type="NCBI Taxonomy" id="1817838"/>
    <lineage>
        <taxon>Bacteria</taxon>
        <taxon>Candidatus Doudnaibacteriota</taxon>
    </lineage>
</organism>
<reference evidence="1 2" key="1">
    <citation type="journal article" date="2016" name="Nat. Commun.">
        <title>Thousands of microbial genomes shed light on interconnected biogeochemical processes in an aquifer system.</title>
        <authorList>
            <person name="Anantharaman K."/>
            <person name="Brown C.T."/>
            <person name="Hug L.A."/>
            <person name="Sharon I."/>
            <person name="Castelle C.J."/>
            <person name="Probst A.J."/>
            <person name="Thomas B.C."/>
            <person name="Singh A."/>
            <person name="Wilkins M.J."/>
            <person name="Karaoz U."/>
            <person name="Brodie E.L."/>
            <person name="Williams K.H."/>
            <person name="Hubbard S.S."/>
            <person name="Banfield J.F."/>
        </authorList>
    </citation>
    <scope>NUCLEOTIDE SEQUENCE [LARGE SCALE GENOMIC DNA]</scope>
</reference>
<proteinExistence type="predicted"/>
<dbReference type="InterPro" id="IPR001920">
    <property type="entry name" value="Asp/Glu_race"/>
</dbReference>
<gene>
    <name evidence="1" type="ORF">A3E29_01730</name>
</gene>
<accession>A0A1F5PMF9</accession>
<name>A0A1F5PMF9_9BACT</name>
<dbReference type="Proteomes" id="UP000177682">
    <property type="component" value="Unassembled WGS sequence"/>
</dbReference>
<dbReference type="EMBL" id="MFEY01000003">
    <property type="protein sequence ID" value="OGE90870.1"/>
    <property type="molecule type" value="Genomic_DNA"/>
</dbReference>
<evidence type="ECO:0000313" key="2">
    <source>
        <dbReference type="Proteomes" id="UP000177682"/>
    </source>
</evidence>
<sequence>MTAVIPDQGDQSRLDDLIQGLLGNCNTTGHQHFLENVAIKSGCAEIVLGCTDLQLAFASNKHCVDSMEVLAEHTAATLR</sequence>
<comment type="caution">
    <text evidence="1">The sequence shown here is derived from an EMBL/GenBank/DDBJ whole genome shotgun (WGS) entry which is preliminary data.</text>
</comment>
<dbReference type="AlphaFoldDB" id="A0A1F5PMF9"/>